<dbReference type="PANTHER" id="PTHR44757">
    <property type="entry name" value="DIGUANYLATE CYCLASE DGCP"/>
    <property type="match status" value="1"/>
</dbReference>
<name>A0A6N6VKA8_9HYPH</name>
<feature type="domain" description="EAL" evidence="2">
    <location>
        <begin position="469"/>
        <end position="723"/>
    </location>
</feature>
<evidence type="ECO:0000259" key="3">
    <source>
        <dbReference type="PROSITE" id="PS50887"/>
    </source>
</evidence>
<dbReference type="InterPro" id="IPR029787">
    <property type="entry name" value="Nucleotide_cyclase"/>
</dbReference>
<dbReference type="PROSITE" id="PS50887">
    <property type="entry name" value="GGDEF"/>
    <property type="match status" value="1"/>
</dbReference>
<dbReference type="Pfam" id="PF00563">
    <property type="entry name" value="EAL"/>
    <property type="match status" value="1"/>
</dbReference>
<evidence type="ECO:0000259" key="2">
    <source>
        <dbReference type="PROSITE" id="PS50883"/>
    </source>
</evidence>
<dbReference type="SMART" id="SM00267">
    <property type="entry name" value="GGDEF"/>
    <property type="match status" value="1"/>
</dbReference>
<comment type="caution">
    <text evidence="4">The sequence shown here is derived from an EMBL/GenBank/DDBJ whole genome shotgun (WGS) entry which is preliminary data.</text>
</comment>
<feature type="transmembrane region" description="Helical" evidence="1">
    <location>
        <begin position="60"/>
        <end position="84"/>
    </location>
</feature>
<dbReference type="PROSITE" id="PS50883">
    <property type="entry name" value="EAL"/>
    <property type="match status" value="1"/>
</dbReference>
<evidence type="ECO:0000313" key="5">
    <source>
        <dbReference type="Proteomes" id="UP000468901"/>
    </source>
</evidence>
<dbReference type="FunFam" id="3.20.20.450:FF:000001">
    <property type="entry name" value="Cyclic di-GMP phosphodiesterase yahA"/>
    <property type="match status" value="1"/>
</dbReference>
<dbReference type="Proteomes" id="UP000468901">
    <property type="component" value="Unassembled WGS sequence"/>
</dbReference>
<protein>
    <submittedName>
        <fullName evidence="4">EAL domain-containing protein</fullName>
    </submittedName>
</protein>
<keyword evidence="1" id="KW-0472">Membrane</keyword>
<dbReference type="InterPro" id="IPR052155">
    <property type="entry name" value="Biofilm_reg_signaling"/>
</dbReference>
<dbReference type="PANTHER" id="PTHR44757:SF2">
    <property type="entry name" value="BIOFILM ARCHITECTURE MAINTENANCE PROTEIN MBAA"/>
    <property type="match status" value="1"/>
</dbReference>
<keyword evidence="5" id="KW-1185">Reference proteome</keyword>
<keyword evidence="1" id="KW-1133">Transmembrane helix</keyword>
<organism evidence="4 5">
    <name type="scientific">Parvibaculum sedimenti</name>
    <dbReference type="NCBI Taxonomy" id="2608632"/>
    <lineage>
        <taxon>Bacteria</taxon>
        <taxon>Pseudomonadati</taxon>
        <taxon>Pseudomonadota</taxon>
        <taxon>Alphaproteobacteria</taxon>
        <taxon>Hyphomicrobiales</taxon>
        <taxon>Parvibaculaceae</taxon>
        <taxon>Parvibaculum</taxon>
    </lineage>
</organism>
<dbReference type="Pfam" id="PF00990">
    <property type="entry name" value="GGDEF"/>
    <property type="match status" value="1"/>
</dbReference>
<sequence>MADMVRADMERAATHDEAGRGDAAASTDVAGDSAGSLVALAKALLGIGMSGSFFAVRLKVFAFMVAVGAVLVALSGVFVFHFYGNQIDRIIKIRATGLRDVVAHSIASARTIDDLQFIVDAMANTSRIEMMAIVDANGRIVAASRSDWRGKTVASLPDTIARADLARHPSRLERLPTANAARVDFISPVRIDIEGQNGTLFFRANLTEAISGLQETAWGVVVWLATAAIVAVLTLSLLMQRIFIGPIETLRAYAERRGAGGYATAMGLRDEISIIAEVLREAFEATSKNETRLADLAQTDSLTGLGNRSYFKSRLVKQIALGETDGGVIGVMVLNLDKFKDINDTLGHDSGDVILQRTAEILKSCQRQGDAVARLGADEFGIVLTGISGPDEAVEYASRFIRAVGVPFRLAANELHQTACVGLTIYPQDGRDPDVLMKNADLALSRAKVEGPGACIPYRHELHLRAMERNSIERDLRVALAQRQFVLFYQPKVDINTGRINGAEALIRWQHPERGLISPDVFIPVAERCGFISEVSKWVLDEACRQNSAWQAAGLPKIGIAVNVSAVDLRRPDLTDIVANTLVRHALSPQYLELEVTESMVMRDVDTVIGTLRRLRSLGVGIGIDDFGTGYSSLAYLKRFPVKRLKIDRSFVRDIADLRDGKVIPKVIIDLAHSLSVNVLAEGVEDAAQLEILRSLGCDEAQGYFLGRPMPAMEFELFLRHAPNGLHPDAAIRHAVTVAPAKGHGLRSVPGSAA</sequence>
<dbReference type="InterPro" id="IPR000160">
    <property type="entry name" value="GGDEF_dom"/>
</dbReference>
<dbReference type="InterPro" id="IPR043128">
    <property type="entry name" value="Rev_trsase/Diguanyl_cyclase"/>
</dbReference>
<dbReference type="CDD" id="cd01948">
    <property type="entry name" value="EAL"/>
    <property type="match status" value="1"/>
</dbReference>
<reference evidence="4 5" key="1">
    <citation type="submission" date="2019-09" db="EMBL/GenBank/DDBJ databases">
        <title>Parvibaculum sedimenti sp. nov., isolated from sediment.</title>
        <authorList>
            <person name="Wang Y."/>
        </authorList>
    </citation>
    <scope>NUCLEOTIDE SEQUENCE [LARGE SCALE GENOMIC DNA]</scope>
    <source>
        <strain evidence="4 5">HXT-9</strain>
    </source>
</reference>
<evidence type="ECO:0000256" key="1">
    <source>
        <dbReference type="SAM" id="Phobius"/>
    </source>
</evidence>
<gene>
    <name evidence="4" type="ORF">F2P47_05220</name>
</gene>
<dbReference type="InterPro" id="IPR001633">
    <property type="entry name" value="EAL_dom"/>
</dbReference>
<dbReference type="AlphaFoldDB" id="A0A6N6VKA8"/>
<dbReference type="InterPro" id="IPR035919">
    <property type="entry name" value="EAL_sf"/>
</dbReference>
<dbReference type="CDD" id="cd01949">
    <property type="entry name" value="GGDEF"/>
    <property type="match status" value="1"/>
</dbReference>
<dbReference type="Gene3D" id="3.20.20.450">
    <property type="entry name" value="EAL domain"/>
    <property type="match status" value="1"/>
</dbReference>
<dbReference type="NCBIfam" id="TIGR00254">
    <property type="entry name" value="GGDEF"/>
    <property type="match status" value="1"/>
</dbReference>
<evidence type="ECO:0000313" key="4">
    <source>
        <dbReference type="EMBL" id="KAB7741150.1"/>
    </source>
</evidence>
<dbReference type="SUPFAM" id="SSF55073">
    <property type="entry name" value="Nucleotide cyclase"/>
    <property type="match status" value="1"/>
</dbReference>
<keyword evidence="1" id="KW-0812">Transmembrane</keyword>
<dbReference type="SUPFAM" id="SSF141868">
    <property type="entry name" value="EAL domain-like"/>
    <property type="match status" value="1"/>
</dbReference>
<dbReference type="Gene3D" id="3.30.70.270">
    <property type="match status" value="1"/>
</dbReference>
<feature type="transmembrane region" description="Helical" evidence="1">
    <location>
        <begin position="217"/>
        <end position="239"/>
    </location>
</feature>
<accession>A0A6N6VKA8</accession>
<feature type="domain" description="GGDEF" evidence="3">
    <location>
        <begin position="327"/>
        <end position="460"/>
    </location>
</feature>
<proteinExistence type="predicted"/>
<dbReference type="SMART" id="SM00052">
    <property type="entry name" value="EAL"/>
    <property type="match status" value="1"/>
</dbReference>
<dbReference type="EMBL" id="WESC01000004">
    <property type="protein sequence ID" value="KAB7741150.1"/>
    <property type="molecule type" value="Genomic_DNA"/>
</dbReference>